<dbReference type="InterPro" id="IPR046335">
    <property type="entry name" value="LacI/GalR-like_sensor"/>
</dbReference>
<dbReference type="CDD" id="cd01392">
    <property type="entry name" value="HTH_LacI"/>
    <property type="match status" value="1"/>
</dbReference>
<protein>
    <submittedName>
        <fullName evidence="6">LacI family DNA-binding transcriptional regulator</fullName>
    </submittedName>
</protein>
<evidence type="ECO:0000313" key="7">
    <source>
        <dbReference type="Proteomes" id="UP001072034"/>
    </source>
</evidence>
<evidence type="ECO:0000256" key="2">
    <source>
        <dbReference type="ARBA" id="ARBA00023125"/>
    </source>
</evidence>
<dbReference type="SUPFAM" id="SSF53822">
    <property type="entry name" value="Periplasmic binding protein-like I"/>
    <property type="match status" value="1"/>
</dbReference>
<dbReference type="RefSeq" id="WP_268917174.1">
    <property type="nucleotide sequence ID" value="NZ_CP124548.1"/>
</dbReference>
<evidence type="ECO:0000313" key="6">
    <source>
        <dbReference type="EMBL" id="MCZ0857629.1"/>
    </source>
</evidence>
<evidence type="ECO:0000256" key="1">
    <source>
        <dbReference type="ARBA" id="ARBA00023015"/>
    </source>
</evidence>
<dbReference type="GO" id="GO:0003677">
    <property type="term" value="F:DNA binding"/>
    <property type="evidence" value="ECO:0007669"/>
    <property type="project" value="UniProtKB-KW"/>
</dbReference>
<dbReference type="EMBL" id="JAPTMY010000010">
    <property type="protein sequence ID" value="MCZ0857629.1"/>
    <property type="molecule type" value="Genomic_DNA"/>
</dbReference>
<gene>
    <name evidence="6" type="ORF">OHJ16_06180</name>
</gene>
<dbReference type="PANTHER" id="PTHR30146">
    <property type="entry name" value="LACI-RELATED TRANSCRIPTIONAL REPRESSOR"/>
    <property type="match status" value="1"/>
</dbReference>
<feature type="region of interest" description="Disordered" evidence="4">
    <location>
        <begin position="321"/>
        <end position="355"/>
    </location>
</feature>
<dbReference type="CDD" id="cd06267">
    <property type="entry name" value="PBP1_LacI_sugar_binding-like"/>
    <property type="match status" value="1"/>
</dbReference>
<name>A0ABT4I8F4_9ACTO</name>
<keyword evidence="2 6" id="KW-0238">DNA-binding</keyword>
<organism evidence="6 7">
    <name type="scientific">Actinomyces israelii</name>
    <dbReference type="NCBI Taxonomy" id="1659"/>
    <lineage>
        <taxon>Bacteria</taxon>
        <taxon>Bacillati</taxon>
        <taxon>Actinomycetota</taxon>
        <taxon>Actinomycetes</taxon>
        <taxon>Actinomycetales</taxon>
        <taxon>Actinomycetaceae</taxon>
        <taxon>Actinomyces</taxon>
    </lineage>
</organism>
<accession>A0ABT4I8F4</accession>
<dbReference type="PANTHER" id="PTHR30146:SF155">
    <property type="entry name" value="ALANINE RACEMASE"/>
    <property type="match status" value="1"/>
</dbReference>
<proteinExistence type="predicted"/>
<keyword evidence="1" id="KW-0805">Transcription regulation</keyword>
<evidence type="ECO:0000256" key="4">
    <source>
        <dbReference type="SAM" id="MobiDB-lite"/>
    </source>
</evidence>
<dbReference type="InterPro" id="IPR010982">
    <property type="entry name" value="Lambda_DNA-bd_dom_sf"/>
</dbReference>
<dbReference type="Pfam" id="PF00356">
    <property type="entry name" value="LacI"/>
    <property type="match status" value="1"/>
</dbReference>
<dbReference type="InterPro" id="IPR000843">
    <property type="entry name" value="HTH_LacI"/>
</dbReference>
<evidence type="ECO:0000256" key="3">
    <source>
        <dbReference type="ARBA" id="ARBA00023163"/>
    </source>
</evidence>
<sequence>MPARPTISDLARELRLSISSVSCALNGRPGVSEKTRRRVIAYAARVGYRPSLSARALSRSRAEALGIVVRDELSVIGTEPYYLRFIAGVESVLQDTSVELTIKLIDAGIDEELAIYRRWAAERRVDGVILLDEPVEDPRVPLLRELDLPAVIHGTAPTMHSGAPAVLVDDARDAVTVVDHLHSQGCRHILHALGPQRHRHELRRRQCVAQRCSELGILCTTMIGTYTIEHGERAAQALVASREGRPDAMIAANDLIAVGAARRLEALGVSVPDQCRIVAWDDSVLCAVSTPTITALDRHPERYGADCASMLLSLLSAGDSPGGEDSRLLGRTDAGSPLIARQSTLRAAPAPAGDS</sequence>
<dbReference type="Proteomes" id="UP001072034">
    <property type="component" value="Unassembled WGS sequence"/>
</dbReference>
<dbReference type="SMART" id="SM00354">
    <property type="entry name" value="HTH_LACI"/>
    <property type="match status" value="1"/>
</dbReference>
<reference evidence="6" key="1">
    <citation type="submission" date="2022-10" db="EMBL/GenBank/DDBJ databases">
        <title>Genome sequence of Actinomyces israelii ATCC 10048.</title>
        <authorList>
            <person name="Watt R.M."/>
            <person name="Tong W.M."/>
        </authorList>
    </citation>
    <scope>NUCLEOTIDE SEQUENCE</scope>
    <source>
        <strain evidence="6">ATCC 10048</strain>
    </source>
</reference>
<keyword evidence="7" id="KW-1185">Reference proteome</keyword>
<evidence type="ECO:0000259" key="5">
    <source>
        <dbReference type="PROSITE" id="PS50932"/>
    </source>
</evidence>
<dbReference type="SUPFAM" id="SSF47413">
    <property type="entry name" value="lambda repressor-like DNA-binding domains"/>
    <property type="match status" value="1"/>
</dbReference>
<feature type="domain" description="HTH lacI-type" evidence="5">
    <location>
        <begin position="5"/>
        <end position="59"/>
    </location>
</feature>
<keyword evidence="3" id="KW-0804">Transcription</keyword>
<dbReference type="Gene3D" id="3.40.50.2300">
    <property type="match status" value="2"/>
</dbReference>
<dbReference type="Pfam" id="PF13377">
    <property type="entry name" value="Peripla_BP_3"/>
    <property type="match status" value="1"/>
</dbReference>
<dbReference type="InterPro" id="IPR028082">
    <property type="entry name" value="Peripla_BP_I"/>
</dbReference>
<comment type="caution">
    <text evidence="6">The sequence shown here is derived from an EMBL/GenBank/DDBJ whole genome shotgun (WGS) entry which is preliminary data.</text>
</comment>
<dbReference type="Gene3D" id="1.10.260.40">
    <property type="entry name" value="lambda repressor-like DNA-binding domains"/>
    <property type="match status" value="1"/>
</dbReference>
<dbReference type="PROSITE" id="PS50932">
    <property type="entry name" value="HTH_LACI_2"/>
    <property type="match status" value="1"/>
</dbReference>